<gene>
    <name evidence="1" type="ORF">HMPREF0476_1577</name>
</gene>
<proteinExistence type="predicted"/>
<dbReference type="HOGENOM" id="CLU_3169104_0_0_4"/>
<dbReference type="AlphaFoldDB" id="F5S8P4"/>
<organism evidence="1 2">
    <name type="scientific">Kingella kingae ATCC 23330</name>
    <dbReference type="NCBI Taxonomy" id="887327"/>
    <lineage>
        <taxon>Bacteria</taxon>
        <taxon>Pseudomonadati</taxon>
        <taxon>Pseudomonadota</taxon>
        <taxon>Betaproteobacteria</taxon>
        <taxon>Neisseriales</taxon>
        <taxon>Neisseriaceae</taxon>
        <taxon>Kingella</taxon>
    </lineage>
</organism>
<dbReference type="EMBL" id="AFHS01000052">
    <property type="protein sequence ID" value="EGK07870.1"/>
    <property type="molecule type" value="Genomic_DNA"/>
</dbReference>
<name>F5S8P4_KINKI</name>
<reference evidence="1 2" key="1">
    <citation type="submission" date="2011-04" db="EMBL/GenBank/DDBJ databases">
        <authorList>
            <person name="Muzny D."/>
            <person name="Qin X."/>
            <person name="Deng J."/>
            <person name="Jiang H."/>
            <person name="Liu Y."/>
            <person name="Qu J."/>
            <person name="Song X.-Z."/>
            <person name="Zhang L."/>
            <person name="Thornton R."/>
            <person name="Coyle M."/>
            <person name="Francisco L."/>
            <person name="Jackson L."/>
            <person name="Javaid M."/>
            <person name="Korchina V."/>
            <person name="Kovar C."/>
            <person name="Mata R."/>
            <person name="Mathew T."/>
            <person name="Ngo R."/>
            <person name="Nguyen L."/>
            <person name="Nguyen N."/>
            <person name="Okwuonu G."/>
            <person name="Ongeri F."/>
            <person name="Pham C."/>
            <person name="Simmons D."/>
            <person name="Wilczek-Boney K."/>
            <person name="Hale W."/>
            <person name="Jakkamsetti A."/>
            <person name="Pham P."/>
            <person name="Ruth R."/>
            <person name="San Lucas F."/>
            <person name="Warren J."/>
            <person name="Zhang J."/>
            <person name="Zhao Z."/>
            <person name="Zhou C."/>
            <person name="Zhu D."/>
            <person name="Lee S."/>
            <person name="Bess C."/>
            <person name="Blankenburg K."/>
            <person name="Forbes L."/>
            <person name="Fu Q."/>
            <person name="Gubbala S."/>
            <person name="Hirani K."/>
            <person name="Jayaseelan J.C."/>
            <person name="Lara F."/>
            <person name="Munidasa M."/>
            <person name="Palculict T."/>
            <person name="Patil S."/>
            <person name="Pu L.-L."/>
            <person name="Saada N."/>
            <person name="Tang L."/>
            <person name="Weissenberger G."/>
            <person name="Zhu Y."/>
            <person name="Hemphill L."/>
            <person name="Shang Y."/>
            <person name="Youmans B."/>
            <person name="Ayvaz T."/>
            <person name="Ross M."/>
            <person name="Santibanez J."/>
            <person name="Aqrawi P."/>
            <person name="Gross S."/>
            <person name="Joshi V."/>
            <person name="Fowler G."/>
            <person name="Nazareth L."/>
            <person name="Reid J."/>
            <person name="Worley K."/>
            <person name="Petrosino J."/>
            <person name="Highlander S."/>
            <person name="Gibbs R."/>
        </authorList>
    </citation>
    <scope>NUCLEOTIDE SEQUENCE [LARGE SCALE GENOMIC DNA]</scope>
    <source>
        <strain evidence="1 2">ATCC 23330</strain>
    </source>
</reference>
<accession>F5S8P4</accession>
<dbReference type="Proteomes" id="UP000004207">
    <property type="component" value="Unassembled WGS sequence"/>
</dbReference>
<evidence type="ECO:0000313" key="2">
    <source>
        <dbReference type="Proteomes" id="UP000004207"/>
    </source>
</evidence>
<keyword evidence="2" id="KW-1185">Reference proteome</keyword>
<protein>
    <submittedName>
        <fullName evidence="1">Uncharacterized protein</fullName>
    </submittedName>
</protein>
<comment type="caution">
    <text evidence="1">The sequence shown here is derived from an EMBL/GenBank/DDBJ whole genome shotgun (WGS) entry which is preliminary data.</text>
</comment>
<evidence type="ECO:0000313" key="1">
    <source>
        <dbReference type="EMBL" id="EGK07870.1"/>
    </source>
</evidence>
<sequence>MWAMISVRPLISIIESPDVFRYIKQPARPLFITTNVQAAFYSEVKFQ</sequence>